<dbReference type="Proteomes" id="UP000295573">
    <property type="component" value="Unassembled WGS sequence"/>
</dbReference>
<reference evidence="3 4" key="1">
    <citation type="journal article" date="2015" name="Stand. Genomic Sci.">
        <title>Genomic Encyclopedia of Bacterial and Archaeal Type Strains, Phase III: the genomes of soil and plant-associated and newly described type strains.</title>
        <authorList>
            <person name="Whitman W.B."/>
            <person name="Woyke T."/>
            <person name="Klenk H.P."/>
            <person name="Zhou Y."/>
            <person name="Lilburn T.G."/>
            <person name="Beck B.J."/>
            <person name="De Vos P."/>
            <person name="Vandamme P."/>
            <person name="Eisen J.A."/>
            <person name="Garrity G."/>
            <person name="Hugenholtz P."/>
            <person name="Kyrpides N.C."/>
        </authorList>
    </citation>
    <scope>NUCLEOTIDE SEQUENCE [LARGE SCALE GENOMIC DNA]</scope>
    <source>
        <strain evidence="3 4">VKM Ac-2541</strain>
    </source>
</reference>
<dbReference type="RefSeq" id="WP_199237287.1">
    <property type="nucleotide sequence ID" value="NZ_SLWR01000012.1"/>
</dbReference>
<dbReference type="PANTHER" id="PTHR13847">
    <property type="entry name" value="SARCOSINE DEHYDROGENASE-RELATED"/>
    <property type="match status" value="1"/>
</dbReference>
<evidence type="ECO:0000256" key="1">
    <source>
        <dbReference type="ARBA" id="ARBA00023002"/>
    </source>
</evidence>
<dbReference type="EMBL" id="SLWR01000012">
    <property type="protein sequence ID" value="TCO43536.1"/>
    <property type="molecule type" value="Genomic_DNA"/>
</dbReference>
<name>A0A4R2IH21_9ACTN</name>
<dbReference type="AlphaFoldDB" id="A0A4R2IH21"/>
<proteinExistence type="predicted"/>
<dbReference type="InterPro" id="IPR036188">
    <property type="entry name" value="FAD/NAD-bd_sf"/>
</dbReference>
<accession>A0A4R2IH21</accession>
<dbReference type="Gene3D" id="3.30.9.10">
    <property type="entry name" value="D-Amino Acid Oxidase, subunit A, domain 2"/>
    <property type="match status" value="1"/>
</dbReference>
<dbReference type="InterPro" id="IPR006076">
    <property type="entry name" value="FAD-dep_OxRdtase"/>
</dbReference>
<comment type="caution">
    <text evidence="3">The sequence shown here is derived from an EMBL/GenBank/DDBJ whole genome shotgun (WGS) entry which is preliminary data.</text>
</comment>
<protein>
    <submittedName>
        <fullName evidence="3">Sarcosine oxidase subunit beta</fullName>
    </submittedName>
</protein>
<dbReference type="Gene3D" id="3.50.50.60">
    <property type="entry name" value="FAD/NAD(P)-binding domain"/>
    <property type="match status" value="1"/>
</dbReference>
<evidence type="ECO:0000313" key="4">
    <source>
        <dbReference type="Proteomes" id="UP000295573"/>
    </source>
</evidence>
<dbReference type="GO" id="GO:0016491">
    <property type="term" value="F:oxidoreductase activity"/>
    <property type="evidence" value="ECO:0007669"/>
    <property type="project" value="UniProtKB-KW"/>
</dbReference>
<sequence>MAAAVQAGGRGVPDAAEVVVVGGGVMGTSIAFHLAEAGVERVVLLERDELGSGSTSKAAGGVRANFSDELNIALGARSLEAFASFAERPGQEIDLHRVGYLFLLETADQLELFRESTRLQNAAGQPTRMIEVDEAVRLAPIISPDGLAGACFSAADGHCTPESVVLGYATAARRLGATLVTKAEVVGIDADGNHIQTVRTNRGDIRTSTVICAAGAWSGQLGEMVGVDLPVTPLRRQIVVTEAVPDLPSNLPMTIDFASTFYFHREGPGLLVGMSDPDEQPGFHLNRTDDWLPRLTEAMEHRAPSLLDVGLTSGWAGLYEITPDHNALIGEDDGISRFLYATGFSGHGFLQGPAVGEIIRDLYLGREPFVDISPLDVRRFQANTHRAERNVV</sequence>
<dbReference type="SUPFAM" id="SSF54373">
    <property type="entry name" value="FAD-linked reductases, C-terminal domain"/>
    <property type="match status" value="1"/>
</dbReference>
<feature type="domain" description="FAD dependent oxidoreductase" evidence="2">
    <location>
        <begin position="18"/>
        <end position="362"/>
    </location>
</feature>
<dbReference type="Pfam" id="PF01266">
    <property type="entry name" value="DAO"/>
    <property type="match status" value="1"/>
</dbReference>
<organism evidence="3 4">
    <name type="scientific">Kribbella antiqua</name>
    <dbReference type="NCBI Taxonomy" id="2512217"/>
    <lineage>
        <taxon>Bacteria</taxon>
        <taxon>Bacillati</taxon>
        <taxon>Actinomycetota</taxon>
        <taxon>Actinomycetes</taxon>
        <taxon>Propionibacteriales</taxon>
        <taxon>Kribbellaceae</taxon>
        <taxon>Kribbella</taxon>
    </lineage>
</organism>
<dbReference type="SUPFAM" id="SSF51905">
    <property type="entry name" value="FAD/NAD(P)-binding domain"/>
    <property type="match status" value="1"/>
</dbReference>
<dbReference type="PANTHER" id="PTHR13847:SF287">
    <property type="entry name" value="FAD-DEPENDENT OXIDOREDUCTASE DOMAIN-CONTAINING PROTEIN 1"/>
    <property type="match status" value="1"/>
</dbReference>
<evidence type="ECO:0000313" key="3">
    <source>
        <dbReference type="EMBL" id="TCO43536.1"/>
    </source>
</evidence>
<keyword evidence="1" id="KW-0560">Oxidoreductase</keyword>
<gene>
    <name evidence="3" type="ORF">EV646_112112</name>
</gene>
<evidence type="ECO:0000259" key="2">
    <source>
        <dbReference type="Pfam" id="PF01266"/>
    </source>
</evidence>
<dbReference type="GO" id="GO:0005737">
    <property type="term" value="C:cytoplasm"/>
    <property type="evidence" value="ECO:0007669"/>
    <property type="project" value="TreeGrafter"/>
</dbReference>
<keyword evidence="4" id="KW-1185">Reference proteome</keyword>